<comment type="caution">
    <text evidence="2">The sequence shown here is derived from an EMBL/GenBank/DDBJ whole genome shotgun (WGS) entry which is preliminary data.</text>
</comment>
<dbReference type="AlphaFoldDB" id="A0A9W7CLC9"/>
<organism evidence="2 3">
    <name type="scientific">Phytophthora fragariaefolia</name>
    <dbReference type="NCBI Taxonomy" id="1490495"/>
    <lineage>
        <taxon>Eukaryota</taxon>
        <taxon>Sar</taxon>
        <taxon>Stramenopiles</taxon>
        <taxon>Oomycota</taxon>
        <taxon>Peronosporomycetes</taxon>
        <taxon>Peronosporales</taxon>
        <taxon>Peronosporaceae</taxon>
        <taxon>Phytophthora</taxon>
    </lineage>
</organism>
<feature type="coiled-coil region" evidence="1">
    <location>
        <begin position="93"/>
        <end position="120"/>
    </location>
</feature>
<dbReference type="EMBL" id="BSXT01000865">
    <property type="protein sequence ID" value="GMF35276.1"/>
    <property type="molecule type" value="Genomic_DNA"/>
</dbReference>
<keyword evidence="3" id="KW-1185">Reference proteome</keyword>
<sequence length="133" mass="15104">MSVRETIKRREQEDTSEWKSARVLLPRDVKPEGEEFVKPIVVSCKLMVKRPQPSHQSARGSNGLVNYKRFKKGNGYGSRSSTASLFPQQTVVSVVDNAEREALQEDLEAMEEQERIAEELFAMGEGRTTTKLF</sequence>
<name>A0A9W7CLC9_9STRA</name>
<dbReference type="OrthoDB" id="552194at2759"/>
<evidence type="ECO:0000313" key="3">
    <source>
        <dbReference type="Proteomes" id="UP001165121"/>
    </source>
</evidence>
<gene>
    <name evidence="2" type="ORF">Pfra01_000928500</name>
</gene>
<accession>A0A9W7CLC9</accession>
<evidence type="ECO:0000313" key="2">
    <source>
        <dbReference type="EMBL" id="GMF35276.1"/>
    </source>
</evidence>
<evidence type="ECO:0000256" key="1">
    <source>
        <dbReference type="SAM" id="Coils"/>
    </source>
</evidence>
<protein>
    <submittedName>
        <fullName evidence="2">Unnamed protein product</fullName>
    </submittedName>
</protein>
<reference evidence="2" key="1">
    <citation type="submission" date="2023-04" db="EMBL/GenBank/DDBJ databases">
        <title>Phytophthora fragariaefolia NBRC 109709.</title>
        <authorList>
            <person name="Ichikawa N."/>
            <person name="Sato H."/>
            <person name="Tonouchi N."/>
        </authorList>
    </citation>
    <scope>NUCLEOTIDE SEQUENCE</scope>
    <source>
        <strain evidence="2">NBRC 109709</strain>
    </source>
</reference>
<dbReference type="Proteomes" id="UP001165121">
    <property type="component" value="Unassembled WGS sequence"/>
</dbReference>
<keyword evidence="1" id="KW-0175">Coiled coil</keyword>
<proteinExistence type="predicted"/>